<dbReference type="AlphaFoldDB" id="A0A383A4S8"/>
<dbReference type="EMBL" id="UINC01188828">
    <property type="protein sequence ID" value="SVE02235.1"/>
    <property type="molecule type" value="Genomic_DNA"/>
</dbReference>
<feature type="non-terminal residue" evidence="1">
    <location>
        <position position="1"/>
    </location>
</feature>
<protein>
    <submittedName>
        <fullName evidence="1">Uncharacterized protein</fullName>
    </submittedName>
</protein>
<proteinExistence type="predicted"/>
<name>A0A383A4S8_9ZZZZ</name>
<organism evidence="1">
    <name type="scientific">marine metagenome</name>
    <dbReference type="NCBI Taxonomy" id="408172"/>
    <lineage>
        <taxon>unclassified sequences</taxon>
        <taxon>metagenomes</taxon>
        <taxon>ecological metagenomes</taxon>
    </lineage>
</organism>
<gene>
    <name evidence="1" type="ORF">METZ01_LOCUS455089</name>
</gene>
<accession>A0A383A4S8</accession>
<reference evidence="1" key="1">
    <citation type="submission" date="2018-05" db="EMBL/GenBank/DDBJ databases">
        <authorList>
            <person name="Lanie J.A."/>
            <person name="Ng W.-L."/>
            <person name="Kazmierczak K.M."/>
            <person name="Andrzejewski T.M."/>
            <person name="Davidsen T.M."/>
            <person name="Wayne K.J."/>
            <person name="Tettelin H."/>
            <person name="Glass J.I."/>
            <person name="Rusch D."/>
            <person name="Podicherti R."/>
            <person name="Tsui H.-C.T."/>
            <person name="Winkler M.E."/>
        </authorList>
    </citation>
    <scope>NUCLEOTIDE SEQUENCE</scope>
</reference>
<sequence length="38" mass="4473">PLRLKVSRPIFRCYKEYCWTSGFWMAKSTLACSIVFAL</sequence>
<evidence type="ECO:0000313" key="1">
    <source>
        <dbReference type="EMBL" id="SVE02235.1"/>
    </source>
</evidence>
<feature type="non-terminal residue" evidence="1">
    <location>
        <position position="38"/>
    </location>
</feature>